<dbReference type="EMBL" id="UINC01073409">
    <property type="protein sequence ID" value="SVC09766.1"/>
    <property type="molecule type" value="Genomic_DNA"/>
</dbReference>
<gene>
    <name evidence="1" type="ORF">METZ01_LOCUS262620</name>
</gene>
<dbReference type="SUPFAM" id="SSF51658">
    <property type="entry name" value="Xylose isomerase-like"/>
    <property type="match status" value="1"/>
</dbReference>
<sequence>MQQRIPDKAERSMPEQFKQIAEAGYHGVCLDPSVDEINECLALKPLFKEYQLGCMVNAFPYTAEELAPLLDMAASLNASQVNIIGGVMPLQPSAAASVVRSWLTTAEHYAMPVLMETHRNGTLNDLFYTLEVLHQVPELRLCADLSHFVVDREFPLPLSEQDGQYIDQILERSDSFQGRVSNNEQIQIALNFPQHKQWLDQFLAWWRQGMSKWAGRNGQTA</sequence>
<evidence type="ECO:0000313" key="1">
    <source>
        <dbReference type="EMBL" id="SVC09766.1"/>
    </source>
</evidence>
<feature type="non-terminal residue" evidence="1">
    <location>
        <position position="221"/>
    </location>
</feature>
<dbReference type="Gene3D" id="3.20.20.150">
    <property type="entry name" value="Divalent-metal-dependent TIM barrel enzymes"/>
    <property type="match status" value="1"/>
</dbReference>
<dbReference type="AlphaFoldDB" id="A0A382JCZ9"/>
<evidence type="ECO:0008006" key="2">
    <source>
        <dbReference type="Google" id="ProtNLM"/>
    </source>
</evidence>
<accession>A0A382JCZ9</accession>
<organism evidence="1">
    <name type="scientific">marine metagenome</name>
    <dbReference type="NCBI Taxonomy" id="408172"/>
    <lineage>
        <taxon>unclassified sequences</taxon>
        <taxon>metagenomes</taxon>
        <taxon>ecological metagenomes</taxon>
    </lineage>
</organism>
<protein>
    <recommendedName>
        <fullName evidence="2">Xylose isomerase-like TIM barrel domain-containing protein</fullName>
    </recommendedName>
</protein>
<reference evidence="1" key="1">
    <citation type="submission" date="2018-05" db="EMBL/GenBank/DDBJ databases">
        <authorList>
            <person name="Lanie J.A."/>
            <person name="Ng W.-L."/>
            <person name="Kazmierczak K.M."/>
            <person name="Andrzejewski T.M."/>
            <person name="Davidsen T.M."/>
            <person name="Wayne K.J."/>
            <person name="Tettelin H."/>
            <person name="Glass J.I."/>
            <person name="Rusch D."/>
            <person name="Podicherti R."/>
            <person name="Tsui H.-C.T."/>
            <person name="Winkler M.E."/>
        </authorList>
    </citation>
    <scope>NUCLEOTIDE SEQUENCE</scope>
</reference>
<dbReference type="InterPro" id="IPR036237">
    <property type="entry name" value="Xyl_isomerase-like_sf"/>
</dbReference>
<name>A0A382JCZ9_9ZZZZ</name>
<proteinExistence type="predicted"/>